<gene>
    <name evidence="1" type="ORF">Vadar_000336</name>
</gene>
<dbReference type="EMBL" id="CM037152">
    <property type="protein sequence ID" value="KAH7832826.1"/>
    <property type="molecule type" value="Genomic_DNA"/>
</dbReference>
<accession>A0ACB7WWS3</accession>
<dbReference type="Proteomes" id="UP000828048">
    <property type="component" value="Chromosome 2"/>
</dbReference>
<reference evidence="1 2" key="1">
    <citation type="journal article" date="2021" name="Hortic Res">
        <title>High-quality reference genome and annotation aids understanding of berry development for evergreen blueberry (Vaccinium darrowii).</title>
        <authorList>
            <person name="Yu J."/>
            <person name="Hulse-Kemp A.M."/>
            <person name="Babiker E."/>
            <person name="Staton M."/>
        </authorList>
    </citation>
    <scope>NUCLEOTIDE SEQUENCE [LARGE SCALE GENOMIC DNA]</scope>
    <source>
        <strain evidence="2">cv. NJ 8807/NJ 8810</strain>
        <tissue evidence="1">Young leaf</tissue>
    </source>
</reference>
<evidence type="ECO:0000313" key="1">
    <source>
        <dbReference type="EMBL" id="KAH7832826.1"/>
    </source>
</evidence>
<comment type="caution">
    <text evidence="1">The sequence shown here is derived from an EMBL/GenBank/DDBJ whole genome shotgun (WGS) entry which is preliminary data.</text>
</comment>
<sequence>MEDEELEVEKTRLLSLALEFGFDEESSKKCLDRLVHLYGDDGRDFISVEHCGDDFLAALGESMRDSEDWDDLQAMESEACGTLSDIFDKDILNNFEDANNVKARSSEHIIEGSSKSQYNLVQLDSSSDGEDLDFIIPSKLKIGSTPSSCTERSARSLTQSLHGHPSRSVDCRSSITQDSVSNKKIGSRISKEEQETLSYEQLQALDDIELANVVIFGNQTFRPLQHQACKTALAKQDCFILMPTGGGKSLCYQLPATLQPGVTVVISPLLSLIQDQIVTLNLKFGIPATFLNSQQSPSQAAAVLQELRQDSTVVYTVVSHSKDKPSCKLLYVTPERIAGNMSFQEILKCLHRKGLLAGFVVDEAHCVSQWGHDFRPDYRCLGCLKQNFPDVPVMALTATATHPVRQDILNALRIPRALVLETSFDRPNLKYEVIGKTQQALKQLGELLNGRFKNLCGIVYCLSKSECVEVSKHLNEKFKIKSAYYHAGLGARQRVAVQKKWHMGEVHVVCATIAFGMGIDKADVRFVVHNSLSKSIESYYQESGRAGRDNLPAVCIVLYQKKDFSRVVCMLRSGQRFKSENFKTAMAHAREMQQYCELKGECRRQTLLKHFGESFDRHACKYGSNPSVIGVMKFDNNTALLDSNLKHFYKKTLPFRFRHFGSSPSFWLYFYFKPKKSLGESGKLELHSRQFPDISSPCKP</sequence>
<protein>
    <submittedName>
        <fullName evidence="1">Uncharacterized protein</fullName>
    </submittedName>
</protein>
<proteinExistence type="predicted"/>
<name>A0ACB7WWS3_9ERIC</name>
<keyword evidence="2" id="KW-1185">Reference proteome</keyword>
<evidence type="ECO:0000313" key="2">
    <source>
        <dbReference type="Proteomes" id="UP000828048"/>
    </source>
</evidence>
<organism evidence="1 2">
    <name type="scientific">Vaccinium darrowii</name>
    <dbReference type="NCBI Taxonomy" id="229202"/>
    <lineage>
        <taxon>Eukaryota</taxon>
        <taxon>Viridiplantae</taxon>
        <taxon>Streptophyta</taxon>
        <taxon>Embryophyta</taxon>
        <taxon>Tracheophyta</taxon>
        <taxon>Spermatophyta</taxon>
        <taxon>Magnoliopsida</taxon>
        <taxon>eudicotyledons</taxon>
        <taxon>Gunneridae</taxon>
        <taxon>Pentapetalae</taxon>
        <taxon>asterids</taxon>
        <taxon>Ericales</taxon>
        <taxon>Ericaceae</taxon>
        <taxon>Vaccinioideae</taxon>
        <taxon>Vaccinieae</taxon>
        <taxon>Vaccinium</taxon>
    </lineage>
</organism>